<evidence type="ECO:0000256" key="2">
    <source>
        <dbReference type="ARBA" id="ARBA00002681"/>
    </source>
</evidence>
<dbReference type="EMBL" id="JACCEM010000002">
    <property type="protein sequence ID" value="NYT48467.1"/>
    <property type="molecule type" value="Genomic_DNA"/>
</dbReference>
<comment type="pathway">
    <text evidence="3 7">Carbohydrate degradation; pentose phosphate pathway; D-ribulose 5-phosphate from D-glucose 6-phosphate (oxidative stage): step 2/3.</text>
</comment>
<evidence type="ECO:0000256" key="4">
    <source>
        <dbReference type="ARBA" id="ARBA00010662"/>
    </source>
</evidence>
<dbReference type="PANTHER" id="PTHR11054">
    <property type="entry name" value="6-PHOSPHOGLUCONOLACTONASE"/>
    <property type="match status" value="1"/>
</dbReference>
<dbReference type="CDD" id="cd01400">
    <property type="entry name" value="6PGL"/>
    <property type="match status" value="1"/>
</dbReference>
<dbReference type="GO" id="GO:0005975">
    <property type="term" value="P:carbohydrate metabolic process"/>
    <property type="evidence" value="ECO:0007669"/>
    <property type="project" value="UniProtKB-UniRule"/>
</dbReference>
<sequence>MWHEYPDAPSCIEALAGHIVSALRRDIAAGRQAGLAVSGGRSPIALFDALSQAELDWEFVTVTLVDERYLPPTHADSNERLVRKHLLRNRAAAAGFLGLAHPPEGMQANLQRANRQKHRITLAVLGMGEDGHTASLFPGAPQLGRALDGARGDRYVHVSPPKAPYERISMSLNALMRAGGLALYISGPAKRRVYETAAAQAATPALPVSYLIAQQEVPLDVYWHP</sequence>
<comment type="catalytic activity">
    <reaction evidence="1 7">
        <text>6-phospho-D-glucono-1,5-lactone + H2O = 6-phospho-D-gluconate + H(+)</text>
        <dbReference type="Rhea" id="RHEA:12556"/>
        <dbReference type="ChEBI" id="CHEBI:15377"/>
        <dbReference type="ChEBI" id="CHEBI:15378"/>
        <dbReference type="ChEBI" id="CHEBI:57955"/>
        <dbReference type="ChEBI" id="CHEBI:58759"/>
        <dbReference type="EC" id="3.1.1.31"/>
    </reaction>
</comment>
<accession>A0A853FWD9</accession>
<name>A0A853FWD9_9BURK</name>
<dbReference type="SUPFAM" id="SSF100950">
    <property type="entry name" value="NagB/RpiA/CoA transferase-like"/>
    <property type="match status" value="1"/>
</dbReference>
<comment type="similarity">
    <text evidence="4 7">Belongs to the glucosamine/galactosamine-6-phosphate isomerase family. 6-phosphogluconolactonase subfamily.</text>
</comment>
<dbReference type="InterPro" id="IPR037171">
    <property type="entry name" value="NagB/RpiA_transferase-like"/>
</dbReference>
<dbReference type="InterPro" id="IPR006148">
    <property type="entry name" value="Glc/Gal-6P_isomerase"/>
</dbReference>
<evidence type="ECO:0000256" key="5">
    <source>
        <dbReference type="ARBA" id="ARBA00013198"/>
    </source>
</evidence>
<dbReference type="Pfam" id="PF01182">
    <property type="entry name" value="Glucosamine_iso"/>
    <property type="match status" value="1"/>
</dbReference>
<evidence type="ECO:0000256" key="3">
    <source>
        <dbReference type="ARBA" id="ARBA00004961"/>
    </source>
</evidence>
<protein>
    <recommendedName>
        <fullName evidence="6 7">6-phosphogluconolactonase</fullName>
        <shortName evidence="7">6PGL</shortName>
        <ecNumber evidence="5 7">3.1.1.31</ecNumber>
    </recommendedName>
</protein>
<dbReference type="NCBIfam" id="TIGR01198">
    <property type="entry name" value="pgl"/>
    <property type="match status" value="1"/>
</dbReference>
<keyword evidence="7 9" id="KW-0378">Hydrolase</keyword>
<organism evidence="9 10">
    <name type="scientific">Parapusillimonas granuli</name>
    <dbReference type="NCBI Taxonomy" id="380911"/>
    <lineage>
        <taxon>Bacteria</taxon>
        <taxon>Pseudomonadati</taxon>
        <taxon>Pseudomonadota</taxon>
        <taxon>Betaproteobacteria</taxon>
        <taxon>Burkholderiales</taxon>
        <taxon>Alcaligenaceae</taxon>
        <taxon>Parapusillimonas</taxon>
    </lineage>
</organism>
<evidence type="ECO:0000256" key="1">
    <source>
        <dbReference type="ARBA" id="ARBA00000832"/>
    </source>
</evidence>
<evidence type="ECO:0000259" key="8">
    <source>
        <dbReference type="Pfam" id="PF01182"/>
    </source>
</evidence>
<evidence type="ECO:0000256" key="6">
    <source>
        <dbReference type="ARBA" id="ARBA00020337"/>
    </source>
</evidence>
<dbReference type="GO" id="GO:0006098">
    <property type="term" value="P:pentose-phosphate shunt"/>
    <property type="evidence" value="ECO:0007669"/>
    <property type="project" value="UniProtKB-UniPathway"/>
</dbReference>
<dbReference type="InterPro" id="IPR005900">
    <property type="entry name" value="6-phosphogluconolactonase_DevB"/>
</dbReference>
<evidence type="ECO:0000313" key="10">
    <source>
        <dbReference type="Proteomes" id="UP000559809"/>
    </source>
</evidence>
<dbReference type="UniPathway" id="UPA00115">
    <property type="reaction ID" value="UER00409"/>
</dbReference>
<comment type="function">
    <text evidence="2 7">Hydrolysis of 6-phosphogluconolactone to 6-phosphogluconate.</text>
</comment>
<proteinExistence type="inferred from homology"/>
<feature type="domain" description="Glucosamine/galactosamine-6-phosphate isomerase" evidence="8">
    <location>
        <begin position="7"/>
        <end position="214"/>
    </location>
</feature>
<dbReference type="AlphaFoldDB" id="A0A853FWD9"/>
<keyword evidence="10" id="KW-1185">Reference proteome</keyword>
<dbReference type="RefSeq" id="WP_180153773.1">
    <property type="nucleotide sequence ID" value="NZ_JACCEM010000002.1"/>
</dbReference>
<dbReference type="GO" id="GO:0017057">
    <property type="term" value="F:6-phosphogluconolactonase activity"/>
    <property type="evidence" value="ECO:0007669"/>
    <property type="project" value="UniProtKB-UniRule"/>
</dbReference>
<evidence type="ECO:0000256" key="7">
    <source>
        <dbReference type="RuleBase" id="RU365095"/>
    </source>
</evidence>
<comment type="caution">
    <text evidence="9">The sequence shown here is derived from an EMBL/GenBank/DDBJ whole genome shotgun (WGS) entry which is preliminary data.</text>
</comment>
<dbReference type="Proteomes" id="UP000559809">
    <property type="component" value="Unassembled WGS sequence"/>
</dbReference>
<evidence type="ECO:0000313" key="9">
    <source>
        <dbReference type="EMBL" id="NYT48467.1"/>
    </source>
</evidence>
<dbReference type="InterPro" id="IPR039104">
    <property type="entry name" value="6PGL"/>
</dbReference>
<dbReference type="EC" id="3.1.1.31" evidence="5 7"/>
<gene>
    <name evidence="7 9" type="primary">pgl</name>
    <name evidence="9" type="ORF">H0A72_03995</name>
</gene>
<dbReference type="PANTHER" id="PTHR11054:SF0">
    <property type="entry name" value="6-PHOSPHOGLUCONOLACTONASE"/>
    <property type="match status" value="1"/>
</dbReference>
<dbReference type="Gene3D" id="3.40.50.1360">
    <property type="match status" value="1"/>
</dbReference>
<reference evidence="9 10" key="1">
    <citation type="submission" date="2020-07" db="EMBL/GenBank/DDBJ databases">
        <title>Taxonomic revisions and descriptions of new bacterial species based on genomic comparisons in the high-G+C-content subgroup of the family Alcaligenaceae.</title>
        <authorList>
            <person name="Szabo A."/>
            <person name="Felfoldi T."/>
        </authorList>
    </citation>
    <scope>NUCLEOTIDE SEQUENCE [LARGE SCALE GENOMIC DNA]</scope>
    <source>
        <strain evidence="9 10">LMG 24012</strain>
    </source>
</reference>